<feature type="chain" id="PRO_5015181752" evidence="2">
    <location>
        <begin position="22"/>
        <end position="688"/>
    </location>
</feature>
<dbReference type="Pfam" id="PF18962">
    <property type="entry name" value="Por_Secre_tail"/>
    <property type="match status" value="1"/>
</dbReference>
<accession>A0A2P8D1J3</accession>
<dbReference type="GO" id="GO:0016715">
    <property type="term" value="F:oxidoreductase activity, acting on paired donors, with incorporation or reduction of molecular oxygen, reduced ascorbate as one donor, and incorporation of one atom of oxygen"/>
    <property type="evidence" value="ECO:0007669"/>
    <property type="project" value="InterPro"/>
</dbReference>
<dbReference type="OrthoDB" id="6281169at2"/>
<feature type="signal peptide" evidence="2">
    <location>
        <begin position="1"/>
        <end position="21"/>
    </location>
</feature>
<evidence type="ECO:0000313" key="6">
    <source>
        <dbReference type="Proteomes" id="UP000240572"/>
    </source>
</evidence>
<evidence type="ECO:0000256" key="2">
    <source>
        <dbReference type="SAM" id="SignalP"/>
    </source>
</evidence>
<feature type="domain" description="Secretion system C-terminal sorting" evidence="4">
    <location>
        <begin position="612"/>
        <end position="687"/>
    </location>
</feature>
<comment type="caution">
    <text evidence="5">The sequence shown here is derived from an EMBL/GenBank/DDBJ whole genome shotgun (WGS) entry which is preliminary data.</text>
</comment>
<reference evidence="5 6" key="1">
    <citation type="submission" date="2018-03" db="EMBL/GenBank/DDBJ databases">
        <title>Genomic Encyclopedia of Type Strains, Phase III (KMG-III): the genomes of soil and plant-associated and newly described type strains.</title>
        <authorList>
            <person name="Whitman W."/>
        </authorList>
    </citation>
    <scope>NUCLEOTIDE SEQUENCE [LARGE SCALE GENOMIC DNA]</scope>
    <source>
        <strain evidence="5 6">CGMCC 1.12700</strain>
    </source>
</reference>
<dbReference type="InterPro" id="IPR014784">
    <property type="entry name" value="Cu2_ascorb_mOase-like_C"/>
</dbReference>
<dbReference type="AlphaFoldDB" id="A0A2P8D1J3"/>
<organism evidence="5 6">
    <name type="scientific">Taibaiella chishuiensis</name>
    <dbReference type="NCBI Taxonomy" id="1434707"/>
    <lineage>
        <taxon>Bacteria</taxon>
        <taxon>Pseudomonadati</taxon>
        <taxon>Bacteroidota</taxon>
        <taxon>Chitinophagia</taxon>
        <taxon>Chitinophagales</taxon>
        <taxon>Chitinophagaceae</taxon>
        <taxon>Taibaiella</taxon>
    </lineage>
</organism>
<dbReference type="SUPFAM" id="SSF49742">
    <property type="entry name" value="PHM/PNGase F"/>
    <property type="match status" value="2"/>
</dbReference>
<sequence>MLMKTIYLFACLWGITLSARAGTGDTITVQGHNSVVIKTDPSVGETYYTAWSTFPADTTHYRKVLAYLTFECAPGLSCGEWDYLNHIYIGKKGGINGDSLGYEMGRFITPYGFYWNSNDNWKHGWWLDITDWSYLLHDSLQIVYKHTGYESNADRGWKINLKYYVIEGSPVRDFKKMDTLWQGIFQYGNPANNIESKLDARNIVLDAATATAKLWIMQTGHGNDKPGGCGEFCAKNRFVKWDNTTINTRNIWRECGFNPLFPQAGTWILDRANWCPGQTVQPDWIEIPGLSGNTAHTIDIDMQPYTGTQDFGNMFFATYLFEYGAPNAQTDVSLETIISPNTDYEYNRLNPICGRPVIRIKNNGAQPLTALDVEYGLAGQPKAIYHWTGNLPFAQYADITLANAVQYLVTTDATFEVELKNPNGATDEYTYDNKTSSILKPTPVLPAAFVVEFKTNKANKENSYKFIDAQTGQIVHQKSNTSFPAKNTVYRDTVILQKNSCYIFEFSDEGTPLSGGFDINKDGLYFWLWDRLAQDPANQPHISIIDNTAGALQIKELGTNANLRDFTQTTTTAKGAAISGADFGTKIIYQFSTNSTNLSHENRNGGQAEIKVYPVPSANGHFTINYHIPDNKAAMMEVRDISGRLLYEGMLSGIGGVRDIDLSRFSKGIYLLRIVTQGESISKKLVIQ</sequence>
<keyword evidence="1" id="KW-1015">Disulfide bond</keyword>
<protein>
    <submittedName>
        <fullName evidence="5">Putative secreted protein (Por secretion system target)</fullName>
    </submittedName>
</protein>
<evidence type="ECO:0000313" key="5">
    <source>
        <dbReference type="EMBL" id="PSK91100.1"/>
    </source>
</evidence>
<keyword evidence="2" id="KW-0732">Signal</keyword>
<gene>
    <name evidence="5" type="ORF">B0I18_106110</name>
</gene>
<dbReference type="NCBIfam" id="TIGR04183">
    <property type="entry name" value="Por_Secre_tail"/>
    <property type="match status" value="1"/>
</dbReference>
<dbReference type="InterPro" id="IPR008977">
    <property type="entry name" value="PHM/PNGase_F_dom_sf"/>
</dbReference>
<dbReference type="Proteomes" id="UP000240572">
    <property type="component" value="Unassembled WGS sequence"/>
</dbReference>
<feature type="domain" description="Peptide-N-glycosidase F C-terminal" evidence="3">
    <location>
        <begin position="201"/>
        <end position="320"/>
    </location>
</feature>
<name>A0A2P8D1J3_9BACT</name>
<proteinExistence type="predicted"/>
<dbReference type="InterPro" id="IPR015197">
    <property type="entry name" value="PngaseF_C"/>
</dbReference>
<keyword evidence="6" id="KW-1185">Reference proteome</keyword>
<dbReference type="InterPro" id="IPR026444">
    <property type="entry name" value="Secre_tail"/>
</dbReference>
<evidence type="ECO:0000259" key="3">
    <source>
        <dbReference type="Pfam" id="PF09113"/>
    </source>
</evidence>
<dbReference type="Gene3D" id="2.60.120.230">
    <property type="match status" value="2"/>
</dbReference>
<dbReference type="EMBL" id="PYGD01000006">
    <property type="protein sequence ID" value="PSK91100.1"/>
    <property type="molecule type" value="Genomic_DNA"/>
</dbReference>
<evidence type="ECO:0000259" key="4">
    <source>
        <dbReference type="Pfam" id="PF18962"/>
    </source>
</evidence>
<dbReference type="Pfam" id="PF09113">
    <property type="entry name" value="N-glycanase_C"/>
    <property type="match status" value="1"/>
</dbReference>
<evidence type="ECO:0000256" key="1">
    <source>
        <dbReference type="ARBA" id="ARBA00023157"/>
    </source>
</evidence>